<feature type="compositionally biased region" description="Polar residues" evidence="11">
    <location>
        <begin position="288"/>
        <end position="307"/>
    </location>
</feature>
<feature type="region of interest" description="Disordered" evidence="11">
    <location>
        <begin position="1676"/>
        <end position="1753"/>
    </location>
</feature>
<feature type="compositionally biased region" description="Basic and acidic residues" evidence="11">
    <location>
        <begin position="411"/>
        <end position="424"/>
    </location>
</feature>
<evidence type="ECO:0000256" key="2">
    <source>
        <dbReference type="ARBA" id="ARBA00012513"/>
    </source>
</evidence>
<dbReference type="GO" id="GO:0004674">
    <property type="term" value="F:protein serine/threonine kinase activity"/>
    <property type="evidence" value="ECO:0007669"/>
    <property type="project" value="UniProtKB-KW"/>
</dbReference>
<feature type="region of interest" description="Disordered" evidence="11">
    <location>
        <begin position="1100"/>
        <end position="1141"/>
    </location>
</feature>
<feature type="compositionally biased region" description="Basic and acidic residues" evidence="11">
    <location>
        <begin position="482"/>
        <end position="495"/>
    </location>
</feature>
<dbReference type="PANTHER" id="PTHR47091:SF1">
    <property type="entry name" value="ALPHA-PROTEIN KINASE 3"/>
    <property type="match status" value="1"/>
</dbReference>
<dbReference type="Proteomes" id="UP000824540">
    <property type="component" value="Unassembled WGS sequence"/>
</dbReference>
<feature type="domain" description="Ig-like" evidence="12">
    <location>
        <begin position="1324"/>
        <end position="1412"/>
    </location>
</feature>
<feature type="compositionally biased region" description="Low complexity" evidence="11">
    <location>
        <begin position="1267"/>
        <end position="1276"/>
    </location>
</feature>
<keyword evidence="5" id="KW-0677">Repeat</keyword>
<evidence type="ECO:0000256" key="6">
    <source>
        <dbReference type="ARBA" id="ARBA00022777"/>
    </source>
</evidence>
<feature type="domain" description="Alpha-type protein kinase" evidence="13">
    <location>
        <begin position="1440"/>
        <end position="1671"/>
    </location>
</feature>
<dbReference type="SMART" id="SM00409">
    <property type="entry name" value="IG"/>
    <property type="match status" value="2"/>
</dbReference>
<keyword evidence="8" id="KW-0393">Immunoglobulin domain</keyword>
<evidence type="ECO:0000256" key="8">
    <source>
        <dbReference type="ARBA" id="ARBA00023319"/>
    </source>
</evidence>
<feature type="compositionally biased region" description="Basic and acidic residues" evidence="11">
    <location>
        <begin position="349"/>
        <end position="358"/>
    </location>
</feature>
<evidence type="ECO:0000256" key="5">
    <source>
        <dbReference type="ARBA" id="ARBA00022737"/>
    </source>
</evidence>
<dbReference type="EC" id="2.7.11.1" evidence="2"/>
<evidence type="ECO:0000256" key="3">
    <source>
        <dbReference type="ARBA" id="ARBA00022527"/>
    </source>
</evidence>
<dbReference type="Pfam" id="PF02816">
    <property type="entry name" value="Alpha_kinase"/>
    <property type="match status" value="1"/>
</dbReference>
<dbReference type="InterPro" id="IPR004166">
    <property type="entry name" value="a-kinase_dom"/>
</dbReference>
<dbReference type="InterPro" id="IPR011009">
    <property type="entry name" value="Kinase-like_dom_sf"/>
</dbReference>
<feature type="compositionally biased region" description="Polar residues" evidence="11">
    <location>
        <begin position="660"/>
        <end position="672"/>
    </location>
</feature>
<evidence type="ECO:0000259" key="13">
    <source>
        <dbReference type="PROSITE" id="PS51158"/>
    </source>
</evidence>
<protein>
    <recommendedName>
        <fullName evidence="2">non-specific serine/threonine protein kinase</fullName>
        <ecNumber evidence="2">2.7.11.1</ecNumber>
    </recommendedName>
</protein>
<dbReference type="InterPro" id="IPR013098">
    <property type="entry name" value="Ig_I-set"/>
</dbReference>
<gene>
    <name evidence="14" type="ORF">JZ751_020590</name>
</gene>
<dbReference type="InterPro" id="IPR036179">
    <property type="entry name" value="Ig-like_dom_sf"/>
</dbReference>
<evidence type="ECO:0000256" key="1">
    <source>
        <dbReference type="ARBA" id="ARBA00008651"/>
    </source>
</evidence>
<dbReference type="InterPro" id="IPR003599">
    <property type="entry name" value="Ig_sub"/>
</dbReference>
<evidence type="ECO:0000256" key="7">
    <source>
        <dbReference type="ARBA" id="ARBA00023157"/>
    </source>
</evidence>
<evidence type="ECO:0000313" key="14">
    <source>
        <dbReference type="EMBL" id="KAG9352177.1"/>
    </source>
</evidence>
<keyword evidence="6" id="KW-0418">Kinase</keyword>
<comment type="catalytic activity">
    <reaction evidence="9">
        <text>L-threonyl-[protein] + ATP = O-phospho-L-threonyl-[protein] + ADP + H(+)</text>
        <dbReference type="Rhea" id="RHEA:46608"/>
        <dbReference type="Rhea" id="RHEA-COMP:11060"/>
        <dbReference type="Rhea" id="RHEA-COMP:11605"/>
        <dbReference type="ChEBI" id="CHEBI:15378"/>
        <dbReference type="ChEBI" id="CHEBI:30013"/>
        <dbReference type="ChEBI" id="CHEBI:30616"/>
        <dbReference type="ChEBI" id="CHEBI:61977"/>
        <dbReference type="ChEBI" id="CHEBI:456216"/>
        <dbReference type="EC" id="2.7.11.1"/>
    </reaction>
</comment>
<sequence length="1753" mass="191783">MSFRRPMTRSFSGNGRSGSLNDEDVPAPSSRPDSRNYLLNVRPENSYTSHRYSCYKPSRSTLCSVMSQLTEETQPSFETTLKSKAVSEDSNVKFTCEVSGYPVPELTWYKDDVEMDRYCGLPKYEIFRNGKVHTLHIYNCTLEDAAIYQASARNSKGIVSCSGVLEVGTMNEYKIHQRFFAKLKQKADAKRKELENWRRGKGKENKQAAIPEQLRTVSPERPQRKRRSPGEAGPRSPSASQDGETEPKTRAQEAEAEARLQEGSGENAAEQPAAIGEIPNGFPAETRVTPSSDSSQEATKENGNQELTYIYETVEITTTRRPAKETLATKRPKISNGVDSGEVSSDPAKAPESEREAGDEGGMSLAQYLAESLKSQANEDKQNSADEVMEVDIRVSHENEKVAEMQPPGEVKTESENHTNKKPEPPNGQGSLTAVFFSLRDMLFGSKNNNVTERVEDIPAHNHITTVEKEPPSPQVPPCPDLKADRRESAEDFKMPRGQTTKMEAQEQPVSGGASLLGTSPQHAAARELHGHDATMQECPISDSSTQGDTITKNEERTGSVVDMLREMENVATCPLHEPGGAREQAVEPNGVLEKPHTLLSEVAEDSMQTEGNGAPVGQDLVTPPCEPDAPAAGVFTSAGGQVTTDAGEMDTLHDHGQTAPGQPTHSAQPHSEGSGEISMETKANPQKSGPENIGGHDSSPDYKVSPTVNGDPVDISQDAVKEDKHVKMNVMESGEGTSQNTQVSSSAFVELDVEMKERESALSIAQKTEAGSLLEMQDKELKPTDNSQQKEAMMVVPEVQVVEPIITEDSDMVTPHLTCPKQEGIVPELPQNDQIINVPKIEISESPMIEILGSPTEDLPVHEQSGSQLVTIKATDIAVVESDQAVTGPHPVPVPTSMPENVQNEEMCTSPKKIEQVSLQHQEGIVSNQKLAEEKISKTETDTNSIPVINICLSENSEILFDPEPHKIKSPTSISPTVEAPPKVPTFVVPPISVTCVDNPPEIINLSKDEVKQVESVHEISKDSGSGKQCVSPIKAVKEEINPPSQNDEKIVDAKEAGNVLASDVLPGIPICNKTDTTNLSTNATDLLFKNAQPLISLTEQGKEKPTKEPQALVDQLQKDKPEDEKLGPVSPEAPMLSPTTLRRFSAKGVLGLEAPGLMAVPAIRVDNSPTDEKRKEGTGGDTPPSVPSCETSPRLKRRDSPTLIPSATPQELASGARRKIFVSKSKGEGSEGAEKDEVVKRRTLSQEQEVPYMSPSQSRKLAFLQPPTGQQTPPTERRSPLLSRKKATLEVPKRPEELIEETDTTKSDKPAEKETLNPFKAPQVIRKIRGEPFPDTLGHLKLWCQFFNVLSDSTIKWYRDEVEIAEVKRSAGDESQVALAIVQASSRDCGVYGCSIKNEYGTDTTDFLLSVDILSDFLLREDLEVGEEIEMTPLLFTKGLAEPGCWGDKFFGRIMTKEAHIGEGCAHKACRVKVIYGLEPVFESGSTCIIKVRNPIAYSTKDDSNLAERNLEITKQECKVQSTAREYCKVFAAEARVIESFGPALEMLPRYLMYRPANTIPYATVEVDLPGIYQKYCLMDATGRLIMRSASEVEQKCCTFQHWIHQWTNGNLLVTQLEGVGMRITNVGIVSKSKGYQGLTDSGNLKVFEQFATQHQCNYYCGLLGLKTLKPMDSQQQPAKIKGSRSPLLSRKAGPGSVSPQVQRKGVSSPQATRKATSSPKVSRKMPDSGQQQNRTQTPKTTEAPKSVGTR</sequence>
<feature type="compositionally biased region" description="Polar residues" evidence="11">
    <location>
        <begin position="1700"/>
        <end position="1723"/>
    </location>
</feature>
<evidence type="ECO:0000313" key="15">
    <source>
        <dbReference type="Proteomes" id="UP000824540"/>
    </source>
</evidence>
<dbReference type="FunFam" id="2.60.40.10:FF:000069">
    <property type="entry name" value="Alpha-protein kinase 3"/>
    <property type="match status" value="1"/>
</dbReference>
<dbReference type="GO" id="GO:0005634">
    <property type="term" value="C:nucleus"/>
    <property type="evidence" value="ECO:0007669"/>
    <property type="project" value="TreeGrafter"/>
</dbReference>
<feature type="compositionally biased region" description="Basic and acidic residues" evidence="11">
    <location>
        <begin position="245"/>
        <end position="260"/>
    </location>
</feature>
<dbReference type="Gene3D" id="2.60.40.10">
    <property type="entry name" value="Immunoglobulins"/>
    <property type="match status" value="2"/>
</dbReference>
<feature type="region of interest" description="Disordered" evidence="11">
    <location>
        <begin position="1165"/>
        <end position="1296"/>
    </location>
</feature>
<feature type="region of interest" description="Disordered" evidence="11">
    <location>
        <begin position="464"/>
        <end position="521"/>
    </location>
</feature>
<accession>A0A8T2PNN1</accession>
<dbReference type="GO" id="GO:0005524">
    <property type="term" value="F:ATP binding"/>
    <property type="evidence" value="ECO:0007669"/>
    <property type="project" value="InterPro"/>
</dbReference>
<dbReference type="PROSITE" id="PS50835">
    <property type="entry name" value="IG_LIKE"/>
    <property type="match status" value="2"/>
</dbReference>
<proteinExistence type="inferred from homology"/>
<feature type="region of interest" description="Disordered" evidence="11">
    <location>
        <begin position="192"/>
        <end position="433"/>
    </location>
</feature>
<keyword evidence="3" id="KW-0723">Serine/threonine-protein kinase</keyword>
<dbReference type="PANTHER" id="PTHR47091">
    <property type="entry name" value="ALPHA-PROTEIN KINASE 2-RELATED"/>
    <property type="match status" value="1"/>
</dbReference>
<dbReference type="Pfam" id="PF07679">
    <property type="entry name" value="I-set"/>
    <property type="match status" value="2"/>
</dbReference>
<organism evidence="14 15">
    <name type="scientific">Albula glossodonta</name>
    <name type="common">roundjaw bonefish</name>
    <dbReference type="NCBI Taxonomy" id="121402"/>
    <lineage>
        <taxon>Eukaryota</taxon>
        <taxon>Metazoa</taxon>
        <taxon>Chordata</taxon>
        <taxon>Craniata</taxon>
        <taxon>Vertebrata</taxon>
        <taxon>Euteleostomi</taxon>
        <taxon>Actinopterygii</taxon>
        <taxon>Neopterygii</taxon>
        <taxon>Teleostei</taxon>
        <taxon>Albuliformes</taxon>
        <taxon>Albulidae</taxon>
        <taxon>Albula</taxon>
    </lineage>
</organism>
<feature type="compositionally biased region" description="Basic and acidic residues" evidence="11">
    <location>
        <begin position="1118"/>
        <end position="1128"/>
    </location>
</feature>
<dbReference type="CDD" id="cd16973">
    <property type="entry name" value="Alpha_kinase_ALPK3"/>
    <property type="match status" value="1"/>
</dbReference>
<feature type="compositionally biased region" description="Basic and acidic residues" evidence="11">
    <location>
        <begin position="192"/>
        <end position="206"/>
    </location>
</feature>
<dbReference type="SUPFAM" id="SSF56112">
    <property type="entry name" value="Protein kinase-like (PK-like)"/>
    <property type="match status" value="1"/>
</dbReference>
<dbReference type="OrthoDB" id="301415at2759"/>
<evidence type="ECO:0000256" key="10">
    <source>
        <dbReference type="ARBA" id="ARBA00048679"/>
    </source>
</evidence>
<evidence type="ECO:0000256" key="11">
    <source>
        <dbReference type="SAM" id="MobiDB-lite"/>
    </source>
</evidence>
<dbReference type="PROSITE" id="PS51158">
    <property type="entry name" value="ALPHA_KINASE"/>
    <property type="match status" value="1"/>
</dbReference>
<keyword evidence="15" id="KW-1185">Reference proteome</keyword>
<feature type="compositionally biased region" description="Basic and acidic residues" evidence="11">
    <location>
        <begin position="391"/>
        <end position="403"/>
    </location>
</feature>
<keyword evidence="4" id="KW-0808">Transferase</keyword>
<comment type="caution">
    <text evidence="14">The sequence shown here is derived from an EMBL/GenBank/DDBJ whole genome shotgun (WGS) entry which is preliminary data.</text>
</comment>
<dbReference type="InterPro" id="IPR007110">
    <property type="entry name" value="Ig-like_dom"/>
</dbReference>
<reference evidence="14" key="1">
    <citation type="thesis" date="2021" institute="BYU ScholarsArchive" country="Provo, UT, USA">
        <title>Applications of and Algorithms for Genome Assembly and Genomic Analyses with an Emphasis on Marine Teleosts.</title>
        <authorList>
            <person name="Pickett B.D."/>
        </authorList>
    </citation>
    <scope>NUCLEOTIDE SEQUENCE</scope>
    <source>
        <strain evidence="14">HI-2016</strain>
    </source>
</reference>
<dbReference type="InterPro" id="IPR003598">
    <property type="entry name" value="Ig_sub2"/>
</dbReference>
<dbReference type="SMART" id="SM00408">
    <property type="entry name" value="IGc2"/>
    <property type="match status" value="2"/>
</dbReference>
<dbReference type="Gene3D" id="3.20.200.10">
    <property type="entry name" value="MHCK/EF2 kinase"/>
    <property type="match status" value="1"/>
</dbReference>
<feature type="region of interest" description="Disordered" evidence="11">
    <location>
        <begin position="1"/>
        <end position="37"/>
    </location>
</feature>
<comment type="similarity">
    <text evidence="1">Belongs to the protein kinase superfamily. Alpha-type protein kinase family. ALPK subfamily.</text>
</comment>
<evidence type="ECO:0000256" key="9">
    <source>
        <dbReference type="ARBA" id="ARBA00047899"/>
    </source>
</evidence>
<feature type="compositionally biased region" description="Basic and acidic residues" evidence="11">
    <location>
        <begin position="1227"/>
        <end position="1242"/>
    </location>
</feature>
<dbReference type="SUPFAM" id="SSF48726">
    <property type="entry name" value="Immunoglobulin"/>
    <property type="match status" value="2"/>
</dbReference>
<dbReference type="GO" id="GO:0055013">
    <property type="term" value="P:cardiac muscle cell development"/>
    <property type="evidence" value="ECO:0007669"/>
    <property type="project" value="TreeGrafter"/>
</dbReference>
<evidence type="ECO:0000259" key="12">
    <source>
        <dbReference type="PROSITE" id="PS50835"/>
    </source>
</evidence>
<dbReference type="InterPro" id="IPR013783">
    <property type="entry name" value="Ig-like_fold"/>
</dbReference>
<feature type="compositionally biased region" description="Polar residues" evidence="11">
    <location>
        <begin position="1731"/>
        <end position="1743"/>
    </location>
</feature>
<name>A0A8T2PNN1_9TELE</name>
<feature type="compositionally biased region" description="Polar residues" evidence="11">
    <location>
        <begin position="9"/>
        <end position="20"/>
    </location>
</feature>
<evidence type="ECO:0000256" key="4">
    <source>
        <dbReference type="ARBA" id="ARBA00022679"/>
    </source>
</evidence>
<feature type="region of interest" description="Disordered" evidence="11">
    <location>
        <begin position="602"/>
        <end position="715"/>
    </location>
</feature>
<dbReference type="SMART" id="SM00811">
    <property type="entry name" value="Alpha_kinase"/>
    <property type="match status" value="1"/>
</dbReference>
<keyword evidence="7" id="KW-1015">Disulfide bond</keyword>
<dbReference type="EMBL" id="JAFBMS010000005">
    <property type="protein sequence ID" value="KAG9352177.1"/>
    <property type="molecule type" value="Genomic_DNA"/>
</dbReference>
<comment type="catalytic activity">
    <reaction evidence="10">
        <text>L-seryl-[protein] + ATP = O-phospho-L-seryl-[protein] + ADP + H(+)</text>
        <dbReference type="Rhea" id="RHEA:17989"/>
        <dbReference type="Rhea" id="RHEA-COMP:9863"/>
        <dbReference type="Rhea" id="RHEA-COMP:11604"/>
        <dbReference type="ChEBI" id="CHEBI:15378"/>
        <dbReference type="ChEBI" id="CHEBI:29999"/>
        <dbReference type="ChEBI" id="CHEBI:30616"/>
        <dbReference type="ChEBI" id="CHEBI:83421"/>
        <dbReference type="ChEBI" id="CHEBI:456216"/>
        <dbReference type="EC" id="2.7.11.1"/>
    </reaction>
</comment>
<feature type="compositionally biased region" description="Low complexity" evidence="11">
    <location>
        <begin position="308"/>
        <end position="320"/>
    </location>
</feature>
<feature type="domain" description="Ig-like" evidence="12">
    <location>
        <begin position="75"/>
        <end position="166"/>
    </location>
</feature>